<proteinExistence type="predicted"/>
<organism evidence="1 2">
    <name type="scientific">Solanum commersonii</name>
    <name type="common">Commerson's wild potato</name>
    <name type="synonym">Commerson's nightshade</name>
    <dbReference type="NCBI Taxonomy" id="4109"/>
    <lineage>
        <taxon>Eukaryota</taxon>
        <taxon>Viridiplantae</taxon>
        <taxon>Streptophyta</taxon>
        <taxon>Embryophyta</taxon>
        <taxon>Tracheophyta</taxon>
        <taxon>Spermatophyta</taxon>
        <taxon>Magnoliopsida</taxon>
        <taxon>eudicotyledons</taxon>
        <taxon>Gunneridae</taxon>
        <taxon>Pentapetalae</taxon>
        <taxon>asterids</taxon>
        <taxon>lamiids</taxon>
        <taxon>Solanales</taxon>
        <taxon>Solanaceae</taxon>
        <taxon>Solanoideae</taxon>
        <taxon>Solaneae</taxon>
        <taxon>Solanum</taxon>
    </lineage>
</organism>
<gene>
    <name evidence="1" type="ORF">H5410_035961</name>
</gene>
<comment type="caution">
    <text evidence="1">The sequence shown here is derived from an EMBL/GenBank/DDBJ whole genome shotgun (WGS) entry which is preliminary data.</text>
</comment>
<evidence type="ECO:0000313" key="1">
    <source>
        <dbReference type="EMBL" id="KAG5594729.1"/>
    </source>
</evidence>
<sequence>MELVHQSHRHQMCNARSQVQAPHHAKRSPVLQNNMGEYRIYFAVGFKSSDLTRLTTRIETWFEWVERSRNLMLRNTFNKKTME</sequence>
<reference evidence="1 2" key="1">
    <citation type="submission" date="2020-09" db="EMBL/GenBank/DDBJ databases">
        <title>De no assembly of potato wild relative species, Solanum commersonii.</title>
        <authorList>
            <person name="Cho K."/>
        </authorList>
    </citation>
    <scope>NUCLEOTIDE SEQUENCE [LARGE SCALE GENOMIC DNA]</scope>
    <source>
        <strain evidence="1">LZ3.2</strain>
        <tissue evidence="1">Leaf</tissue>
    </source>
</reference>
<dbReference type="OrthoDB" id="1729074at2759"/>
<keyword evidence="2" id="KW-1185">Reference proteome</keyword>
<accession>A0A9J5Y2S3</accession>
<protein>
    <submittedName>
        <fullName evidence="1">Uncharacterized protein</fullName>
    </submittedName>
</protein>
<evidence type="ECO:0000313" key="2">
    <source>
        <dbReference type="Proteomes" id="UP000824120"/>
    </source>
</evidence>
<dbReference type="AlphaFoldDB" id="A0A9J5Y2S3"/>
<name>A0A9J5Y2S3_SOLCO</name>
<dbReference type="EMBL" id="JACXVP010000007">
    <property type="protein sequence ID" value="KAG5594729.1"/>
    <property type="molecule type" value="Genomic_DNA"/>
</dbReference>
<dbReference type="Proteomes" id="UP000824120">
    <property type="component" value="Chromosome 7"/>
</dbReference>